<evidence type="ECO:0008006" key="4">
    <source>
        <dbReference type="Google" id="ProtNLM"/>
    </source>
</evidence>
<dbReference type="STRING" id="40998.A0A2P7ZCQ9"/>
<evidence type="ECO:0000313" key="3">
    <source>
        <dbReference type="Proteomes" id="UP000243723"/>
    </source>
</evidence>
<protein>
    <recommendedName>
        <fullName evidence="4">RAVE subunit 2/Rogdi</fullName>
    </recommendedName>
</protein>
<dbReference type="EMBL" id="NHZQ01000236">
    <property type="protein sequence ID" value="PSK46003.1"/>
    <property type="molecule type" value="Genomic_DNA"/>
</dbReference>
<feature type="compositionally biased region" description="Polar residues" evidence="1">
    <location>
        <begin position="219"/>
        <end position="236"/>
    </location>
</feature>
<dbReference type="OrthoDB" id="66510at2759"/>
<dbReference type="Pfam" id="PF10259">
    <property type="entry name" value="Rogdi_lz"/>
    <property type="match status" value="1"/>
</dbReference>
<keyword evidence="3" id="KW-1185">Reference proteome</keyword>
<dbReference type="AlphaFoldDB" id="A0A2P7ZCQ9"/>
<dbReference type="InterPro" id="IPR028241">
    <property type="entry name" value="RAVE2/Rogdi"/>
</dbReference>
<dbReference type="GO" id="GO:0043291">
    <property type="term" value="C:RAVE complex"/>
    <property type="evidence" value="ECO:0007669"/>
    <property type="project" value="TreeGrafter"/>
</dbReference>
<comment type="caution">
    <text evidence="2">The sequence shown here is derived from an EMBL/GenBank/DDBJ whole genome shotgun (WGS) entry which is preliminary data.</text>
</comment>
<accession>A0A2P7ZCQ9</accession>
<name>A0A2P7ZCQ9_9PEZI</name>
<evidence type="ECO:0000256" key="1">
    <source>
        <dbReference type="SAM" id="MobiDB-lite"/>
    </source>
</evidence>
<dbReference type="PANTHER" id="PTHR13618">
    <property type="entry name" value="LEUCINE ZIPPER CONTAINING TRANSCRIPTION FACTOR LZF1"/>
    <property type="match status" value="1"/>
</dbReference>
<evidence type="ECO:0000313" key="2">
    <source>
        <dbReference type="EMBL" id="PSK46003.1"/>
    </source>
</evidence>
<proteinExistence type="predicted"/>
<dbReference type="PANTHER" id="PTHR13618:SF1">
    <property type="entry name" value="PROTEIN ROGDI HOMOLOG"/>
    <property type="match status" value="1"/>
</dbReference>
<gene>
    <name evidence="2" type="ORF">B9Z65_4971</name>
</gene>
<sequence length="317" mass="34391">MSTVIWPPLPEDEVIKEREACVQRELVWLLSALQETLQSLKAGLEECAALLAPRDIGSTLVLSSQRSESLKGFVTLNGARITKGDIQLRLGSLMRVSGQPSYRLAISSAPTAPSLVIDQLVSARSLINNCLDVVDATRWTGDANNADYISSQLRLLHENVQEARDELKGGSDKIKTWNEEPLAKQIFEPPLPGPVSLHLAIADAALIFTVRTLEPAPEGSSTGASTPNSTHNQSISGLSIRDRLAQALGAPPAPRHDEADEVFTYRNQLVKVREKLKIETQDPSLMAALAKLSALEHTVALSRRALDVVMGREEDAG</sequence>
<dbReference type="Proteomes" id="UP000243723">
    <property type="component" value="Unassembled WGS sequence"/>
</dbReference>
<organism evidence="2 3">
    <name type="scientific">Elsinoe australis</name>
    <dbReference type="NCBI Taxonomy" id="40998"/>
    <lineage>
        <taxon>Eukaryota</taxon>
        <taxon>Fungi</taxon>
        <taxon>Dikarya</taxon>
        <taxon>Ascomycota</taxon>
        <taxon>Pezizomycotina</taxon>
        <taxon>Dothideomycetes</taxon>
        <taxon>Dothideomycetidae</taxon>
        <taxon>Myriangiales</taxon>
        <taxon>Elsinoaceae</taxon>
        <taxon>Elsinoe</taxon>
    </lineage>
</organism>
<reference evidence="2 3" key="1">
    <citation type="submission" date="2017-05" db="EMBL/GenBank/DDBJ databases">
        <title>Draft genome sequence of Elsinoe australis.</title>
        <authorList>
            <person name="Cheng Q."/>
        </authorList>
    </citation>
    <scope>NUCLEOTIDE SEQUENCE [LARGE SCALE GENOMIC DNA]</scope>
    <source>
        <strain evidence="2 3">NL1</strain>
    </source>
</reference>
<feature type="region of interest" description="Disordered" evidence="1">
    <location>
        <begin position="216"/>
        <end position="236"/>
    </location>
</feature>